<keyword evidence="2" id="KW-1185">Reference proteome</keyword>
<protein>
    <submittedName>
        <fullName evidence="1">Phytanoyl-CoA dioxygenase family protein</fullName>
    </submittedName>
</protein>
<sequence length="130" mass="14471">MGRVPRTFLTILVPFDAADRDNGCTVVYPGCYSTGPLSPEDGQYHELPPGTVDEARAVPLLFEPGGVAVFGGFTPHCSAPNVSARWRCQLYLSYNALSDGGDQRDAHYREFHAWLKTKYAEYGRTDTYFE</sequence>
<dbReference type="InterPro" id="IPR008775">
    <property type="entry name" value="Phytyl_CoA_dOase-like"/>
</dbReference>
<dbReference type="GO" id="GO:0051213">
    <property type="term" value="F:dioxygenase activity"/>
    <property type="evidence" value="ECO:0007669"/>
    <property type="project" value="UniProtKB-KW"/>
</dbReference>
<comment type="caution">
    <text evidence="1">The sequence shown here is derived from an EMBL/GenBank/DDBJ whole genome shotgun (WGS) entry which is preliminary data.</text>
</comment>
<dbReference type="Pfam" id="PF05721">
    <property type="entry name" value="PhyH"/>
    <property type="match status" value="1"/>
</dbReference>
<dbReference type="SUPFAM" id="SSF51197">
    <property type="entry name" value="Clavaminate synthase-like"/>
    <property type="match status" value="1"/>
</dbReference>
<keyword evidence="1" id="KW-0560">Oxidoreductase</keyword>
<evidence type="ECO:0000313" key="1">
    <source>
        <dbReference type="EMBL" id="MBP3960954.1"/>
    </source>
</evidence>
<dbReference type="Proteomes" id="UP000676565">
    <property type="component" value="Unassembled WGS sequence"/>
</dbReference>
<keyword evidence="1" id="KW-0223">Dioxygenase</keyword>
<gene>
    <name evidence="1" type="ORF">J8F10_37510</name>
</gene>
<accession>A0ABS5C4M9</accession>
<evidence type="ECO:0000313" key="2">
    <source>
        <dbReference type="Proteomes" id="UP000676565"/>
    </source>
</evidence>
<dbReference type="EMBL" id="JAGKQQ010000002">
    <property type="protein sequence ID" value="MBP3960954.1"/>
    <property type="molecule type" value="Genomic_DNA"/>
</dbReference>
<name>A0ABS5C4M9_9BACT</name>
<reference evidence="1 2" key="1">
    <citation type="submission" date="2021-04" db="EMBL/GenBank/DDBJ databases">
        <authorList>
            <person name="Ivanova A."/>
        </authorList>
    </citation>
    <scope>NUCLEOTIDE SEQUENCE [LARGE SCALE GENOMIC DNA]</scope>
    <source>
        <strain evidence="1 2">G18</strain>
    </source>
</reference>
<dbReference type="Gene3D" id="2.60.120.620">
    <property type="entry name" value="q2cbj1_9rhob like domain"/>
    <property type="match status" value="1"/>
</dbReference>
<dbReference type="RefSeq" id="WP_210663487.1">
    <property type="nucleotide sequence ID" value="NZ_JAGKQQ010000002.1"/>
</dbReference>
<organism evidence="1 2">
    <name type="scientific">Gemmata palustris</name>
    <dbReference type="NCBI Taxonomy" id="2822762"/>
    <lineage>
        <taxon>Bacteria</taxon>
        <taxon>Pseudomonadati</taxon>
        <taxon>Planctomycetota</taxon>
        <taxon>Planctomycetia</taxon>
        <taxon>Gemmatales</taxon>
        <taxon>Gemmataceae</taxon>
        <taxon>Gemmata</taxon>
    </lineage>
</organism>
<proteinExistence type="predicted"/>